<keyword evidence="2" id="KW-1185">Reference proteome</keyword>
<sequence>MTLLAWLPSEQKTPTDWCWKATDVSGGLFSLGGVDALRVHDYFGGSGSGSESCDVEEGTLSGNAYISREGKRWADCRITPESGRMGACEGVRGWDCEGGHRFTGPGTRQWSCWVRDVMGYERAVGSRNGTQQVEREGGITDALAKGTEVVTGAVASGSIVGAFTAGVTGI</sequence>
<comment type="caution">
    <text evidence="1">The sequence shown here is derived from an EMBL/GenBank/DDBJ whole genome shotgun (WGS) entry which is preliminary data.</text>
</comment>
<dbReference type="Proteomes" id="UP000431533">
    <property type="component" value="Unassembled WGS sequence"/>
</dbReference>
<gene>
    <name evidence="1" type="ORF">LHYA1_G008032</name>
</gene>
<evidence type="ECO:0000313" key="2">
    <source>
        <dbReference type="Proteomes" id="UP000431533"/>
    </source>
</evidence>
<reference evidence="1 2" key="1">
    <citation type="submission" date="2018-05" db="EMBL/GenBank/DDBJ databases">
        <title>Genome sequencing and assembly of the regulated plant pathogen Lachnellula willkommii and related sister species for the development of diagnostic species identification markers.</title>
        <authorList>
            <person name="Giroux E."/>
            <person name="Bilodeau G."/>
        </authorList>
    </citation>
    <scope>NUCLEOTIDE SEQUENCE [LARGE SCALE GENOMIC DNA]</scope>
    <source>
        <strain evidence="1 2">CBS 185.66</strain>
    </source>
</reference>
<dbReference type="GeneID" id="41988230"/>
<dbReference type="RefSeq" id="XP_031002769.1">
    <property type="nucleotide sequence ID" value="XM_031152953.1"/>
</dbReference>
<feature type="non-terminal residue" evidence="1">
    <location>
        <position position="170"/>
    </location>
</feature>
<dbReference type="OrthoDB" id="3429372at2759"/>
<dbReference type="AlphaFoldDB" id="A0A8H8TYJ4"/>
<name>A0A8H8TYJ4_9HELO</name>
<dbReference type="EMBL" id="QGMH01000152">
    <property type="protein sequence ID" value="TVY23981.1"/>
    <property type="molecule type" value="Genomic_DNA"/>
</dbReference>
<protein>
    <submittedName>
        <fullName evidence="1">Uncharacterized protein</fullName>
    </submittedName>
</protein>
<proteinExistence type="predicted"/>
<organism evidence="1 2">
    <name type="scientific">Lachnellula hyalina</name>
    <dbReference type="NCBI Taxonomy" id="1316788"/>
    <lineage>
        <taxon>Eukaryota</taxon>
        <taxon>Fungi</taxon>
        <taxon>Dikarya</taxon>
        <taxon>Ascomycota</taxon>
        <taxon>Pezizomycotina</taxon>
        <taxon>Leotiomycetes</taxon>
        <taxon>Helotiales</taxon>
        <taxon>Lachnaceae</taxon>
        <taxon>Lachnellula</taxon>
    </lineage>
</organism>
<evidence type="ECO:0000313" key="1">
    <source>
        <dbReference type="EMBL" id="TVY23981.1"/>
    </source>
</evidence>
<accession>A0A8H8TYJ4</accession>